<feature type="region of interest" description="Disordered" evidence="1">
    <location>
        <begin position="72"/>
        <end position="173"/>
    </location>
</feature>
<name>A0A1D6JAS6_MAIZE</name>
<proteinExistence type="predicted"/>
<reference evidence="2" key="1">
    <citation type="submission" date="2015-12" db="EMBL/GenBank/DDBJ databases">
        <title>Update maize B73 reference genome by single molecule sequencing technologies.</title>
        <authorList>
            <consortium name="Maize Genome Sequencing Project"/>
            <person name="Ware D."/>
        </authorList>
    </citation>
    <scope>NUCLEOTIDE SEQUENCE</scope>
    <source>
        <tissue evidence="2">Seedling</tissue>
    </source>
</reference>
<dbReference type="EMBL" id="CM000786">
    <property type="protein sequence ID" value="AQK45003.1"/>
    <property type="molecule type" value="Genomic_DNA"/>
</dbReference>
<feature type="compositionally biased region" description="Polar residues" evidence="1">
    <location>
        <begin position="131"/>
        <end position="146"/>
    </location>
</feature>
<gene>
    <name evidence="2" type="ORF">ZEAMMB73_Zm00001d025914</name>
</gene>
<accession>A0A1D6JAS6</accession>
<sequence length="205" mass="22122">RLYPFYHLENLYYTLRLERGRPPPLPCPRSSPARAVFLPAIPPPPARRPFPSISPSPAPSLPCIPSPSVSPLHTLPSATPDPVTAAVSSPLAPSSRRVPPCHPPLRDHRLCSPRAQRRVREPAPLTLSPARLSSPNSLSRNPTASPQIAAPALGPRPSSPWKEIEESASAAPGSLCVRSLPGRRFLDPRLLASAPPFPNLLNQHL</sequence>
<feature type="non-terminal residue" evidence="2">
    <location>
        <position position="1"/>
    </location>
</feature>
<dbReference type="AlphaFoldDB" id="A0A1D6JAS6"/>
<protein>
    <submittedName>
        <fullName evidence="2">Uncharacterized protein</fullName>
    </submittedName>
</protein>
<evidence type="ECO:0000256" key="1">
    <source>
        <dbReference type="SAM" id="MobiDB-lite"/>
    </source>
</evidence>
<evidence type="ECO:0000313" key="2">
    <source>
        <dbReference type="EMBL" id="AQK45003.1"/>
    </source>
</evidence>
<organism evidence="2">
    <name type="scientific">Zea mays</name>
    <name type="common">Maize</name>
    <dbReference type="NCBI Taxonomy" id="4577"/>
    <lineage>
        <taxon>Eukaryota</taxon>
        <taxon>Viridiplantae</taxon>
        <taxon>Streptophyta</taxon>
        <taxon>Embryophyta</taxon>
        <taxon>Tracheophyta</taxon>
        <taxon>Spermatophyta</taxon>
        <taxon>Magnoliopsida</taxon>
        <taxon>Liliopsida</taxon>
        <taxon>Poales</taxon>
        <taxon>Poaceae</taxon>
        <taxon>PACMAD clade</taxon>
        <taxon>Panicoideae</taxon>
        <taxon>Andropogonodae</taxon>
        <taxon>Andropogoneae</taxon>
        <taxon>Tripsacinae</taxon>
        <taxon>Zea</taxon>
    </lineage>
</organism>